<dbReference type="AlphaFoldDB" id="A0A6L9QXH0"/>
<keyword evidence="1" id="KW-0472">Membrane</keyword>
<sequence>MAAPRAAAPQAVAPQAVAADTVGQIANGLINSRLYVTSEAGNVLSAAQQNHIEQSFAGDGDADIRAMVISNSATASQVRQLLPAVAERVGKGETFVAVTADGSRMAAISKALDRGEINQIITRTNGQPLEQRLVDFGNRAEKKVDDNTASGAVVGYVVLGVFVVLAALLAGAFLTARKRRQAREAKEMDDLKEGVEEDVTRLGEDIARLDLDVMDKGLDPATRADYEHALNSYDQAKRATEHAARPQDMQQVTTALEDGRYYMTATRARLAGEPVPERRPPCFFNPQHGPSVEDVMWAPPGGSARSVPACAADAEAVLHGTDPDIRMVPYRGARRPYWNAGPAYAPYAGGYYYGYGGFDLLGGLMIGTALGSMLGPGLGWGGMGYGGMDGFGDGGGDIGGGWDFGGGDWGGGGDFGGF</sequence>
<keyword evidence="1" id="KW-1133">Transmembrane helix</keyword>
<protein>
    <submittedName>
        <fullName evidence="2">Uncharacterized protein</fullName>
    </submittedName>
</protein>
<accession>A0A6L9QXH0</accession>
<dbReference type="EMBL" id="JAAGLI010001217">
    <property type="protein sequence ID" value="NEA29632.1"/>
    <property type="molecule type" value="Genomic_DNA"/>
</dbReference>
<evidence type="ECO:0000313" key="3">
    <source>
        <dbReference type="Proteomes" id="UP000475532"/>
    </source>
</evidence>
<comment type="caution">
    <text evidence="2">The sequence shown here is derived from an EMBL/GenBank/DDBJ whole genome shotgun (WGS) entry which is preliminary data.</text>
</comment>
<reference evidence="2 3" key="1">
    <citation type="submission" date="2020-01" db="EMBL/GenBank/DDBJ databases">
        <title>Insect and environment-associated Actinomycetes.</title>
        <authorList>
            <person name="Currrie C."/>
            <person name="Chevrette M."/>
            <person name="Carlson C."/>
            <person name="Stubbendieck R."/>
            <person name="Wendt-Pienkowski E."/>
        </authorList>
    </citation>
    <scope>NUCLEOTIDE SEQUENCE [LARGE SCALE GENOMIC DNA]</scope>
    <source>
        <strain evidence="2 3">SID10258</strain>
    </source>
</reference>
<dbReference type="Proteomes" id="UP000475532">
    <property type="component" value="Unassembled WGS sequence"/>
</dbReference>
<feature type="transmembrane region" description="Helical" evidence="1">
    <location>
        <begin position="153"/>
        <end position="176"/>
    </location>
</feature>
<name>A0A6L9QXH0_9ACTN</name>
<proteinExistence type="predicted"/>
<keyword evidence="1" id="KW-0812">Transmembrane</keyword>
<evidence type="ECO:0000313" key="2">
    <source>
        <dbReference type="EMBL" id="NEA29632.1"/>
    </source>
</evidence>
<organism evidence="2 3">
    <name type="scientific">Actinomadura bangladeshensis</name>
    <dbReference type="NCBI Taxonomy" id="453573"/>
    <lineage>
        <taxon>Bacteria</taxon>
        <taxon>Bacillati</taxon>
        <taxon>Actinomycetota</taxon>
        <taxon>Actinomycetes</taxon>
        <taxon>Streptosporangiales</taxon>
        <taxon>Thermomonosporaceae</taxon>
        <taxon>Actinomadura</taxon>
    </lineage>
</organism>
<evidence type="ECO:0000256" key="1">
    <source>
        <dbReference type="SAM" id="Phobius"/>
    </source>
</evidence>
<gene>
    <name evidence="2" type="ORF">G3I70_45095</name>
</gene>